<feature type="compositionally biased region" description="Polar residues" evidence="1">
    <location>
        <begin position="80"/>
        <end position="93"/>
    </location>
</feature>
<proteinExistence type="predicted"/>
<comment type="caution">
    <text evidence="3">The sequence shown here is derived from an EMBL/GenBank/DDBJ whole genome shotgun (WGS) entry which is preliminary data.</text>
</comment>
<feature type="signal peptide" evidence="2">
    <location>
        <begin position="1"/>
        <end position="17"/>
    </location>
</feature>
<dbReference type="EMBL" id="CAHR02000425">
    <property type="protein sequence ID" value="CCG85070.1"/>
    <property type="molecule type" value="Genomic_DNA"/>
</dbReference>
<evidence type="ECO:0000256" key="1">
    <source>
        <dbReference type="SAM" id="MobiDB-lite"/>
    </source>
</evidence>
<feature type="chain" id="PRO_5004381772" evidence="2">
    <location>
        <begin position="18"/>
        <end position="187"/>
    </location>
</feature>
<reference evidence="3 4" key="1">
    <citation type="journal article" date="2013" name="MBio">
        <title>Genome sequencing of the plant pathogen Taphrina deformans, the causal agent of peach leaf curl.</title>
        <authorList>
            <person name="Cisse O.H."/>
            <person name="Almeida J.M.G.C.F."/>
            <person name="Fonseca A."/>
            <person name="Kumar A.A."/>
            <person name="Salojaervi J."/>
            <person name="Overmyer K."/>
            <person name="Hauser P.M."/>
            <person name="Pagni M."/>
        </authorList>
    </citation>
    <scope>NUCLEOTIDE SEQUENCE [LARGE SCALE GENOMIC DNA]</scope>
    <source>
        <strain evidence="4">PYCC 5710 / ATCC 11124 / CBS 356.35 / IMI 108563 / JCM 9778 / NBRC 8474</strain>
    </source>
</reference>
<sequence length="187" mass="19591">MQSFIIPAIVFAASAFALPGLRVPQHHHHAKRDDVIVYATVQVTQYITMTAGQSETSTPHSAAGVILNTAGNVAYAAAKVQSTESDSQSTTNVPTTLSTRASPTTTTSNTPTPISTTAQAATTSAGTPKSSSSGTKRGLAWASSNPSSMVSMFSTSALGWYFNWGTSTVRSAKEVVRADEEARHVVR</sequence>
<protein>
    <submittedName>
        <fullName evidence="3">Uncharacterized protein</fullName>
    </submittedName>
</protein>
<name>R4XP96_TAPDE</name>
<evidence type="ECO:0000313" key="4">
    <source>
        <dbReference type="Proteomes" id="UP000013776"/>
    </source>
</evidence>
<dbReference type="Proteomes" id="UP000013776">
    <property type="component" value="Unassembled WGS sequence"/>
</dbReference>
<feature type="region of interest" description="Disordered" evidence="1">
    <location>
        <begin position="80"/>
        <end position="141"/>
    </location>
</feature>
<dbReference type="VEuPathDB" id="FungiDB:TAPDE_005658"/>
<feature type="compositionally biased region" description="Low complexity" evidence="1">
    <location>
        <begin position="94"/>
        <end position="128"/>
    </location>
</feature>
<evidence type="ECO:0000313" key="3">
    <source>
        <dbReference type="EMBL" id="CCG85070.1"/>
    </source>
</evidence>
<organism evidence="3 4">
    <name type="scientific">Taphrina deformans (strain PYCC 5710 / ATCC 11124 / CBS 356.35 / IMI 108563 / JCM 9778 / NBRC 8474)</name>
    <name type="common">Peach leaf curl fungus</name>
    <name type="synonym">Lalaria deformans</name>
    <dbReference type="NCBI Taxonomy" id="1097556"/>
    <lineage>
        <taxon>Eukaryota</taxon>
        <taxon>Fungi</taxon>
        <taxon>Dikarya</taxon>
        <taxon>Ascomycota</taxon>
        <taxon>Taphrinomycotina</taxon>
        <taxon>Taphrinomycetes</taxon>
        <taxon>Taphrinales</taxon>
        <taxon>Taphrinaceae</taxon>
        <taxon>Taphrina</taxon>
    </lineage>
</organism>
<accession>R4XP96</accession>
<gene>
    <name evidence="3" type="ORF">TAPDE_005658</name>
</gene>
<keyword evidence="2" id="KW-0732">Signal</keyword>
<evidence type="ECO:0000256" key="2">
    <source>
        <dbReference type="SAM" id="SignalP"/>
    </source>
</evidence>
<dbReference type="AlphaFoldDB" id="R4XP96"/>
<keyword evidence="4" id="KW-1185">Reference proteome</keyword>